<keyword evidence="3" id="KW-1185">Reference proteome</keyword>
<reference evidence="2" key="2">
    <citation type="submission" date="2023-05" db="EMBL/GenBank/DDBJ databases">
        <authorList>
            <consortium name="Lawrence Berkeley National Laboratory"/>
            <person name="Steindorff A."/>
            <person name="Hensen N."/>
            <person name="Bonometti L."/>
            <person name="Westerberg I."/>
            <person name="Brannstrom I.O."/>
            <person name="Guillou S."/>
            <person name="Cros-Aarteil S."/>
            <person name="Calhoun S."/>
            <person name="Haridas S."/>
            <person name="Kuo A."/>
            <person name="Mondo S."/>
            <person name="Pangilinan J."/>
            <person name="Riley R."/>
            <person name="Labutti K."/>
            <person name="Andreopoulos B."/>
            <person name="Lipzen A."/>
            <person name="Chen C."/>
            <person name="Yanf M."/>
            <person name="Daum C."/>
            <person name="Ng V."/>
            <person name="Clum A."/>
            <person name="Ohm R."/>
            <person name="Martin F."/>
            <person name="Silar P."/>
            <person name="Natvig D."/>
            <person name="Lalanne C."/>
            <person name="Gautier V."/>
            <person name="Ament-Velasquez S.L."/>
            <person name="Kruys A."/>
            <person name="Hutchinson M.I."/>
            <person name="Powell A.J."/>
            <person name="Barry K."/>
            <person name="Miller A.N."/>
            <person name="Grigoriev I.V."/>
            <person name="Debuchy R."/>
            <person name="Gladieux P."/>
            <person name="Thoren M.H."/>
            <person name="Johannesson H."/>
        </authorList>
    </citation>
    <scope>NUCLEOTIDE SEQUENCE</scope>
    <source>
        <strain evidence="2">CBS 123565</strain>
    </source>
</reference>
<dbReference type="EMBL" id="MU853427">
    <property type="protein sequence ID" value="KAK4131209.1"/>
    <property type="molecule type" value="Genomic_DNA"/>
</dbReference>
<feature type="region of interest" description="Disordered" evidence="1">
    <location>
        <begin position="836"/>
        <end position="998"/>
    </location>
</feature>
<gene>
    <name evidence="2" type="ORF">BT67DRAFT_436522</name>
</gene>
<comment type="caution">
    <text evidence="2">The sequence shown here is derived from an EMBL/GenBank/DDBJ whole genome shotgun (WGS) entry which is preliminary data.</text>
</comment>
<feature type="compositionally biased region" description="Polar residues" evidence="1">
    <location>
        <begin position="462"/>
        <end position="474"/>
    </location>
</feature>
<feature type="compositionally biased region" description="Low complexity" evidence="1">
    <location>
        <begin position="568"/>
        <end position="582"/>
    </location>
</feature>
<evidence type="ECO:0008006" key="4">
    <source>
        <dbReference type="Google" id="ProtNLM"/>
    </source>
</evidence>
<feature type="region of interest" description="Disordered" evidence="1">
    <location>
        <begin position="1"/>
        <end position="20"/>
    </location>
</feature>
<feature type="compositionally biased region" description="Low complexity" evidence="1">
    <location>
        <begin position="727"/>
        <end position="740"/>
    </location>
</feature>
<name>A0AAN6UEC7_9PEZI</name>
<feature type="compositionally biased region" description="Low complexity" evidence="1">
    <location>
        <begin position="1253"/>
        <end position="1262"/>
    </location>
</feature>
<feature type="compositionally biased region" description="Low complexity" evidence="1">
    <location>
        <begin position="765"/>
        <end position="780"/>
    </location>
</feature>
<proteinExistence type="predicted"/>
<feature type="compositionally biased region" description="Polar residues" evidence="1">
    <location>
        <begin position="788"/>
        <end position="801"/>
    </location>
</feature>
<accession>A0AAN6UEC7</accession>
<reference evidence="2" key="1">
    <citation type="journal article" date="2023" name="Mol. Phylogenet. Evol.">
        <title>Genome-scale phylogeny and comparative genomics of the fungal order Sordariales.</title>
        <authorList>
            <person name="Hensen N."/>
            <person name="Bonometti L."/>
            <person name="Westerberg I."/>
            <person name="Brannstrom I.O."/>
            <person name="Guillou S."/>
            <person name="Cros-Aarteil S."/>
            <person name="Calhoun S."/>
            <person name="Haridas S."/>
            <person name="Kuo A."/>
            <person name="Mondo S."/>
            <person name="Pangilinan J."/>
            <person name="Riley R."/>
            <person name="LaButti K."/>
            <person name="Andreopoulos B."/>
            <person name="Lipzen A."/>
            <person name="Chen C."/>
            <person name="Yan M."/>
            <person name="Daum C."/>
            <person name="Ng V."/>
            <person name="Clum A."/>
            <person name="Steindorff A."/>
            <person name="Ohm R.A."/>
            <person name="Martin F."/>
            <person name="Silar P."/>
            <person name="Natvig D.O."/>
            <person name="Lalanne C."/>
            <person name="Gautier V."/>
            <person name="Ament-Velasquez S.L."/>
            <person name="Kruys A."/>
            <person name="Hutchinson M.I."/>
            <person name="Powell A.J."/>
            <person name="Barry K."/>
            <person name="Miller A.N."/>
            <person name="Grigoriev I.V."/>
            <person name="Debuchy R."/>
            <person name="Gladieux P."/>
            <person name="Hiltunen Thoren M."/>
            <person name="Johannesson H."/>
        </authorList>
    </citation>
    <scope>NUCLEOTIDE SEQUENCE</scope>
    <source>
        <strain evidence="2">CBS 123565</strain>
    </source>
</reference>
<feature type="region of interest" description="Disordered" evidence="1">
    <location>
        <begin position="365"/>
        <end position="518"/>
    </location>
</feature>
<feature type="region of interest" description="Disordered" evidence="1">
    <location>
        <begin position="650"/>
        <end position="807"/>
    </location>
</feature>
<feature type="compositionally biased region" description="Acidic residues" evidence="1">
    <location>
        <begin position="498"/>
        <end position="515"/>
    </location>
</feature>
<feature type="compositionally biased region" description="Acidic residues" evidence="1">
    <location>
        <begin position="365"/>
        <end position="380"/>
    </location>
</feature>
<organism evidence="2 3">
    <name type="scientific">Trichocladium antarcticum</name>
    <dbReference type="NCBI Taxonomy" id="1450529"/>
    <lineage>
        <taxon>Eukaryota</taxon>
        <taxon>Fungi</taxon>
        <taxon>Dikarya</taxon>
        <taxon>Ascomycota</taxon>
        <taxon>Pezizomycotina</taxon>
        <taxon>Sordariomycetes</taxon>
        <taxon>Sordariomycetidae</taxon>
        <taxon>Sordariales</taxon>
        <taxon>Chaetomiaceae</taxon>
        <taxon>Trichocladium</taxon>
    </lineage>
</organism>
<feature type="compositionally biased region" description="Polar residues" evidence="1">
    <location>
        <begin position="10"/>
        <end position="20"/>
    </location>
</feature>
<feature type="compositionally biased region" description="Polar residues" evidence="1">
    <location>
        <begin position="1172"/>
        <end position="1181"/>
    </location>
</feature>
<evidence type="ECO:0000313" key="3">
    <source>
        <dbReference type="Proteomes" id="UP001304895"/>
    </source>
</evidence>
<feature type="region of interest" description="Disordered" evidence="1">
    <location>
        <begin position="532"/>
        <end position="552"/>
    </location>
</feature>
<sequence length="1345" mass="143861">MAASPPQRMPSRSRTLSISSDRPSTIAHSLMSAPLSVSPGAAFIAASAASQIVTNDHDSHAETWYGRHGIQPSGDAAAVSPAALQLVNNFLDQLLFNFLSVARSTLLSMLRPAVSEVLKPKLAEDAINQADEELREYLGGDDEDAGQPQPRDRASSTDWDLELAWKRTRLRCMVYSSLGDMEEEDEDYYTEQGHLDTGLDDDPSSEVVSPAVAIFLTSIMEFLAEQALIIASQAAYHRMRVRHDKELQDGVRSPTSVADRIVVEELDMERVALDRTLGRLWRGWKKKIRSPVVGSADRLARSHSGDSMHAAFGRHLRSPSSAAEPAVPASVPAPVLEDLVAAAIPLPLGSNDVAEIEVPGLAFCSDDESESDEDDDADAEEQSKPVRPKSLMILPSSGASKQPVPTVPSKQPPVSDSGFRKRANSQPTPAPPRYISPTKPQGVEPVDAVLPDSSPAGRSETTRVVSDAATSTAVEENRPTSDGPAPVRRGPLYGSVDETLEDGARDDDDDDEVSIEEPRFVRSSRISILGRSPSLTSTEHGSPISINTNLPDRTPSIHSVRLIEVSSPRSPVVGSRRSSVGVAESTHHPSPPLSSRTRTPPVLDLGASHPSRPGLAAGLCISEAGRDVDHEYMVSPMTPVTPAIASLPVSREQYESAPGPSSSSSDRIREPLTPAKPVTKVTMIPRSSSPPSTASTASGAFIIESMPVLPEGVESEEDIQADNHGYRPSPRRQSPVVPERNAGRQAVANTSAHRRPATIGQVSVERSPTRSPTEPSSSRPYDSVAGPTRQQHASGSPSSTKLKAVRTSDEVMHARIDVVRDFEELIQSDQTIQYTLTPENMRDMDSTRTVGGSSPVIPVKTRKSEESRHNGARSRPSSAPRSSPSGASPAMMDAHPVNKNFPSSTSKHGGVVPRSTPPLPSKARTANSPQAREARLPRESLAEFAEFIRSTGPPSGSTASANASLRLGARNPASVSKTSIEPRRGSAASNPNRPRLLAREASVDYKADNSDLIDFIRRGPPSTAGNPRIPKAVAPFRTTMDSDQMSGAVGGRAVDAQLHDFDFRNSQASTDATEHSVPPSVQSSINSHSALLARSKPVSYDAVEDDMPMPKRKTRRVRDPYAIDFSDEEEMEDDDELTPMAPRRVQTREESLIDFLNNCAPPPPPPPEPPAQSFNLAQTTNKPKKKASAPSLMARLTRRESGKSNNPQPPASAQIPASSRSLSSRASSGRGGHVPIQVTAPAFADQYTPQNRGGSSKAAAPIISGGGPAPAAGARVGVAMKKFQAREAVPVVTSHATSDLADFLKHSGPPPGIAPMVHQFPGPVERDETSSISKVFGRRKKPSYS</sequence>
<protein>
    <recommendedName>
        <fullName evidence="4">Flo11</fullName>
    </recommendedName>
</protein>
<feature type="compositionally biased region" description="Low complexity" evidence="1">
    <location>
        <begin position="1211"/>
        <end position="1228"/>
    </location>
</feature>
<feature type="compositionally biased region" description="Pro residues" evidence="1">
    <location>
        <begin position="1160"/>
        <end position="1170"/>
    </location>
</feature>
<feature type="compositionally biased region" description="Low complexity" evidence="1">
    <location>
        <begin position="687"/>
        <end position="698"/>
    </location>
</feature>
<feature type="compositionally biased region" description="Low complexity" evidence="1">
    <location>
        <begin position="873"/>
        <end position="890"/>
    </location>
</feature>
<evidence type="ECO:0000256" key="1">
    <source>
        <dbReference type="SAM" id="MobiDB-lite"/>
    </source>
</evidence>
<feature type="compositionally biased region" description="Basic and acidic residues" evidence="1">
    <location>
        <begin position="932"/>
        <end position="941"/>
    </location>
</feature>
<feature type="compositionally biased region" description="Polar residues" evidence="1">
    <location>
        <begin position="533"/>
        <end position="551"/>
    </location>
</feature>
<evidence type="ECO:0000313" key="2">
    <source>
        <dbReference type="EMBL" id="KAK4131209.1"/>
    </source>
</evidence>
<feature type="compositionally biased region" description="Polar residues" evidence="1">
    <location>
        <begin position="952"/>
        <end position="963"/>
    </location>
</feature>
<feature type="region of interest" description="Disordered" evidence="1">
    <location>
        <begin position="568"/>
        <end position="601"/>
    </location>
</feature>
<feature type="region of interest" description="Disordered" evidence="1">
    <location>
        <begin position="1155"/>
        <end position="1262"/>
    </location>
</feature>
<dbReference type="Proteomes" id="UP001304895">
    <property type="component" value="Unassembled WGS sequence"/>
</dbReference>
<feature type="region of interest" description="Disordered" evidence="1">
    <location>
        <begin position="1302"/>
        <end position="1345"/>
    </location>
</feature>
<feature type="compositionally biased region" description="Basic residues" evidence="1">
    <location>
        <begin position="1336"/>
        <end position="1345"/>
    </location>
</feature>